<accession>A0A2H0W756</accession>
<organism evidence="3 4">
    <name type="scientific">Candidatus Berkelbacteria bacterium CG10_big_fil_rev_8_21_14_0_10_43_13</name>
    <dbReference type="NCBI Taxonomy" id="1974514"/>
    <lineage>
        <taxon>Bacteria</taxon>
        <taxon>Candidatus Berkelbacteria</taxon>
    </lineage>
</organism>
<dbReference type="Gene3D" id="3.40.710.10">
    <property type="entry name" value="DD-peptidase/beta-lactamase superfamily"/>
    <property type="match status" value="1"/>
</dbReference>
<evidence type="ECO:0000256" key="1">
    <source>
        <dbReference type="SAM" id="Phobius"/>
    </source>
</evidence>
<proteinExistence type="predicted"/>
<keyword evidence="1" id="KW-1133">Transmembrane helix</keyword>
<evidence type="ECO:0000313" key="4">
    <source>
        <dbReference type="Proteomes" id="UP000231382"/>
    </source>
</evidence>
<dbReference type="EMBL" id="PEZW01000008">
    <property type="protein sequence ID" value="PIS07911.1"/>
    <property type="molecule type" value="Genomic_DNA"/>
</dbReference>
<dbReference type="InterPro" id="IPR012338">
    <property type="entry name" value="Beta-lactam/transpept-like"/>
</dbReference>
<dbReference type="SUPFAM" id="SSF56601">
    <property type="entry name" value="beta-lactamase/transpeptidase-like"/>
    <property type="match status" value="1"/>
</dbReference>
<evidence type="ECO:0000313" key="3">
    <source>
        <dbReference type="EMBL" id="PIS07911.1"/>
    </source>
</evidence>
<evidence type="ECO:0000259" key="2">
    <source>
        <dbReference type="Pfam" id="PF00768"/>
    </source>
</evidence>
<feature type="domain" description="Peptidase S11 D-alanyl-D-alanine carboxypeptidase A N-terminal" evidence="2">
    <location>
        <begin position="80"/>
        <end position="286"/>
    </location>
</feature>
<reference evidence="4" key="1">
    <citation type="submission" date="2017-09" db="EMBL/GenBank/DDBJ databases">
        <title>Depth-based differentiation of microbial function through sediment-hosted aquifers and enrichment of novel symbionts in the deep terrestrial subsurface.</title>
        <authorList>
            <person name="Probst A.J."/>
            <person name="Ladd B."/>
            <person name="Jarett J.K."/>
            <person name="Geller-Mcgrath D.E."/>
            <person name="Sieber C.M.K."/>
            <person name="Emerson J.B."/>
            <person name="Anantharaman K."/>
            <person name="Thomas B.C."/>
            <person name="Malmstrom R."/>
            <person name="Stieglmeier M."/>
            <person name="Klingl A."/>
            <person name="Woyke T."/>
            <person name="Ryan C.M."/>
            <person name="Banfield J.F."/>
        </authorList>
    </citation>
    <scope>NUCLEOTIDE SEQUENCE [LARGE SCALE GENOMIC DNA]</scope>
</reference>
<dbReference type="InterPro" id="IPR001967">
    <property type="entry name" value="Peptidase_S11_N"/>
</dbReference>
<dbReference type="GO" id="GO:0009002">
    <property type="term" value="F:serine-type D-Ala-D-Ala carboxypeptidase activity"/>
    <property type="evidence" value="ECO:0007669"/>
    <property type="project" value="InterPro"/>
</dbReference>
<feature type="transmembrane region" description="Helical" evidence="1">
    <location>
        <begin position="21"/>
        <end position="41"/>
    </location>
</feature>
<gene>
    <name evidence="3" type="ORF">COT78_00995</name>
</gene>
<dbReference type="Proteomes" id="UP000231382">
    <property type="component" value="Unassembled WGS sequence"/>
</dbReference>
<comment type="caution">
    <text evidence="3">The sequence shown here is derived from an EMBL/GenBank/DDBJ whole genome shotgun (WGS) entry which is preliminary data.</text>
</comment>
<dbReference type="GO" id="GO:0006508">
    <property type="term" value="P:proteolysis"/>
    <property type="evidence" value="ECO:0007669"/>
    <property type="project" value="InterPro"/>
</dbReference>
<protein>
    <recommendedName>
        <fullName evidence="2">Peptidase S11 D-alanyl-D-alanine carboxypeptidase A N-terminal domain-containing protein</fullName>
    </recommendedName>
</protein>
<keyword evidence="1" id="KW-0472">Membrane</keyword>
<dbReference type="AlphaFoldDB" id="A0A2H0W756"/>
<name>A0A2H0W756_9BACT</name>
<keyword evidence="1" id="KW-0812">Transmembrane</keyword>
<sequence length="415" mass="43814">MKKTELKSAASKAARPNNLSTVVSVSVVIILVLAYLVTIAFTKASVSPTLTEINTTGYAETKIVWPAYGQAAVGAVGYGVLANSGEQVAHPIASIAKIVLALSVLEKKPLEAGQSGPSYQITSDDVQYYYDDLAVGGSLLPVNDGEVLTEYQMLQGLLIASGDNIATTLAVWAFGSMENYLAYANKMAADNGWSATHMADASGLSDQTVSSAVDLVKIGDKALSHSVLAEIVNQQQADLPIAGTVNNYNTILGKDGVIGIKTGNTPEAGGCLLFAVKNATDSDAPVMVGAILGAPSRLTVLRDTTNFIQSNASNFRNINVVKAGNVVGKYETAWGQSIKIIAKDDLNYYTVDNKKITPAITLDKINSSKSKNSEVGTVLVNINGQTKSTSAILNSDLTEPSYGWKLLHPFRLSFK</sequence>
<dbReference type="Pfam" id="PF00768">
    <property type="entry name" value="Peptidase_S11"/>
    <property type="match status" value="1"/>
</dbReference>